<dbReference type="Proteomes" id="UP000661435">
    <property type="component" value="Unassembled WGS sequence"/>
</dbReference>
<protein>
    <submittedName>
        <fullName evidence="6">S-layer homology domain-containing protein</fullName>
    </submittedName>
</protein>
<reference evidence="6" key="1">
    <citation type="submission" date="2020-08" db="EMBL/GenBank/DDBJ databases">
        <title>Genome public.</title>
        <authorList>
            <person name="Liu C."/>
            <person name="Sun Q."/>
        </authorList>
    </citation>
    <scope>NUCLEOTIDE SEQUENCE</scope>
    <source>
        <strain evidence="6">NSJ-51</strain>
    </source>
</reference>
<dbReference type="PANTHER" id="PTHR13817:SF166">
    <property type="entry name" value="NEURONAL IGCAM-RELATED"/>
    <property type="match status" value="1"/>
</dbReference>
<dbReference type="EMBL" id="JACOPP010000010">
    <property type="protein sequence ID" value="MBC5733810.1"/>
    <property type="molecule type" value="Genomic_DNA"/>
</dbReference>
<comment type="caution">
    <text evidence="6">The sequence shown here is derived from an EMBL/GenBank/DDBJ whole genome shotgun (WGS) entry which is preliminary data.</text>
</comment>
<dbReference type="InterPro" id="IPR041286">
    <property type="entry name" value="MBG_2"/>
</dbReference>
<dbReference type="InterPro" id="IPR001119">
    <property type="entry name" value="SLH_dom"/>
</dbReference>
<feature type="domain" description="Fibronectin type-III" evidence="4">
    <location>
        <begin position="1248"/>
        <end position="1335"/>
    </location>
</feature>
<dbReference type="Pfam" id="PF00041">
    <property type="entry name" value="fn3"/>
    <property type="match status" value="1"/>
</dbReference>
<dbReference type="InterPro" id="IPR036116">
    <property type="entry name" value="FN3_sf"/>
</dbReference>
<evidence type="ECO:0000259" key="3">
    <source>
        <dbReference type="PROSITE" id="PS50835"/>
    </source>
</evidence>
<dbReference type="Gene3D" id="2.60.40.2700">
    <property type="match status" value="1"/>
</dbReference>
<dbReference type="PANTHER" id="PTHR13817">
    <property type="entry name" value="TITIN"/>
    <property type="match status" value="1"/>
</dbReference>
<dbReference type="SUPFAM" id="SSF49265">
    <property type="entry name" value="Fibronectin type III"/>
    <property type="match status" value="1"/>
</dbReference>
<evidence type="ECO:0000256" key="1">
    <source>
        <dbReference type="ARBA" id="ARBA00022737"/>
    </source>
</evidence>
<dbReference type="RefSeq" id="WP_186907701.1">
    <property type="nucleotide sequence ID" value="NZ_JACOPP010000010.1"/>
</dbReference>
<evidence type="ECO:0000259" key="4">
    <source>
        <dbReference type="PROSITE" id="PS50853"/>
    </source>
</evidence>
<feature type="domain" description="Ig-like" evidence="3">
    <location>
        <begin position="144"/>
        <end position="233"/>
    </location>
</feature>
<dbReference type="Pfam" id="PF18676">
    <property type="entry name" value="MBG_2"/>
    <property type="match status" value="1"/>
</dbReference>
<keyword evidence="1" id="KW-0677">Repeat</keyword>
<dbReference type="PROSITE" id="PS51272">
    <property type="entry name" value="SLH"/>
    <property type="match status" value="3"/>
</dbReference>
<gene>
    <name evidence="6" type="ORF">H8S57_08720</name>
</gene>
<dbReference type="InterPro" id="IPR050964">
    <property type="entry name" value="Striated_Muscle_Regulatory"/>
</dbReference>
<evidence type="ECO:0000313" key="6">
    <source>
        <dbReference type="EMBL" id="MBC5733810.1"/>
    </source>
</evidence>
<dbReference type="InterPro" id="IPR003961">
    <property type="entry name" value="FN3_dom"/>
</dbReference>
<dbReference type="InterPro" id="IPR007110">
    <property type="entry name" value="Ig-like_dom"/>
</dbReference>
<feature type="region of interest" description="Disordered" evidence="2">
    <location>
        <begin position="1322"/>
        <end position="1341"/>
    </location>
</feature>
<dbReference type="InterPro" id="IPR013783">
    <property type="entry name" value="Ig-like_fold"/>
</dbReference>
<dbReference type="SMART" id="SM00060">
    <property type="entry name" value="FN3"/>
    <property type="match status" value="1"/>
</dbReference>
<feature type="domain" description="SLH" evidence="5">
    <location>
        <begin position="1486"/>
        <end position="1549"/>
    </location>
</feature>
<dbReference type="Gene3D" id="2.60.40.1080">
    <property type="match status" value="1"/>
</dbReference>
<feature type="domain" description="SLH" evidence="5">
    <location>
        <begin position="1552"/>
        <end position="1611"/>
    </location>
</feature>
<sequence>MLNKLFTDSGEQRAIFLGTKSAGDYMYYGAADGSGNLTASLTYDGSDVQKLGALELGTVADITVSAVDQTSAAPSVTALDTEGGAMTAPALSWTYDPATAPKGITYNNDGTITVSKDALSTRIKLTASSGAVTSNPVTITVTRPEAVLTSVQLSRNEVTVTGGTSAEQTVAAKAYDQVGAEISEVTWSVSGEDTANVTMSGNTVTVKAAAKAGTYTVTAQQGSVSRTADLTVSRAAAEAAELNISGGQVDVLVPADGGAASTTAAFTAAVKDQYGESFTGAVNWTITDEDNQAVEGVSIAGGVVTVTSAAKAAVTDTTGKRFTITAVCGDAQGKAAITIKRDTPAATKAKLFRGGTELGATDTVVKPVAGGAVKTYAYTARLYDQYGVEMSGTLVWSTAEFTGNTDNKITFSDGTLTVPADAAKGAAAKLSAVIGGKSAAVTVTITDLSVDWSGIVTKPITYGEQNFAAVTLPASGTADAAGVTVHGNFTVVNPDAIQAYGSGTVTVTVQFTSAEATGDYVGVSVTRDFSITIGKRPITVKMDDQSREYGADNPELTFTINSGELVGTDTADMLGVTGHCEATAASAAGTPVEITGTAASDNYAVTVNKGALTITKAVLTRTGEPLALGEILASAEMDADALLAAVKAKNPTLAATYCKGASQTMLEVSWALKSGTYDPKGGTYRYEGTLTPADPANFSYSGGTVTLDVAVTPVTGSVVWTVPALTKAKSEVTGAASVSALLGVGKTVTVDYDHGVADGPYPITGWTPALETLKGYDVSTADKTVDVAPTVTFPAWATIDTSAMKTALTITNKFQVTVTATAPGNITYGAALGDPSASQTAGAHGTDASGTYTYRYKGSGSTVYGPSAEKPVNAGTYTVTATLVSDTHAGISAPAAFTIGKKALTEGMLTVTGTYVYTGSAITPSYTVADGALLQESDYTAAVTNNVNAAESTDGASAPTVTITAAENGNYTGSLSKTFTIAPKSIAGVSVDGYSSSYTYTGAAIQPGVHVKDGGKTLVKDTDYTLRYGANTQTKDGGTITVEGKGNYTGSTQPYSFAITPAPARGIVSISGTCTVGNTVSAAVVEAAVGDAPAYQWYRDGAAIEGADQASYTLTDADAGARITVAVTAGGNYTGVLTSAAVTVGKIDIGSSGYRLDVWPEPVSSAAPAVGSTLVARPWHTDGPQHHDPEDYDLVWARDGQELPPATPTDKYVVTKADRGHALRAKLVGKGSYTGELWSDPIRIPADRPDAPVVTAAAGSGLVTLKWTCDDAGAPITNYLLTLPDGAMVTLSGSTTGYTASGLTNGQRYTFTVRAVNGLGTGDAGSASATPTSDSGGGSWSGGSTVTTYTITVKQSVGGEIAPETTKVKRGADQTFRITPDDGCAIADVLVDGKSVGAVSKYTFENVKAAHTIQAVFEETGGSTPRVTFSDVDENGWAAEYIYFLAGREIVGGVGGGLFAPQRSITRAEFVKILAGVAGAGEAQTDSTRFTDVAPGSWYAPYVAWAVEHGVTTGTSAATFAPDDTITREQMAAMIYRYASSAGVTLPKTRDAVRFSDASGFSGWAIEAIDALTRAGILDGVGAGRFAPQESATREQACKMLALLLQIIEEA</sequence>
<evidence type="ECO:0000256" key="2">
    <source>
        <dbReference type="SAM" id="MobiDB-lite"/>
    </source>
</evidence>
<organism evidence="6 7">
    <name type="scientific">Lawsonibacter hominis</name>
    <dbReference type="NCBI Taxonomy" id="2763053"/>
    <lineage>
        <taxon>Bacteria</taxon>
        <taxon>Bacillati</taxon>
        <taxon>Bacillota</taxon>
        <taxon>Clostridia</taxon>
        <taxon>Eubacteriales</taxon>
        <taxon>Oscillospiraceae</taxon>
        <taxon>Lawsonibacter</taxon>
    </lineage>
</organism>
<dbReference type="PROSITE" id="PS50835">
    <property type="entry name" value="IG_LIKE"/>
    <property type="match status" value="1"/>
</dbReference>
<evidence type="ECO:0000259" key="5">
    <source>
        <dbReference type="PROSITE" id="PS51272"/>
    </source>
</evidence>
<dbReference type="Pfam" id="PF00395">
    <property type="entry name" value="SLH"/>
    <property type="match status" value="3"/>
</dbReference>
<proteinExistence type="predicted"/>
<dbReference type="InterPro" id="IPR003343">
    <property type="entry name" value="Big_2"/>
</dbReference>
<dbReference type="PROSITE" id="PS50853">
    <property type="entry name" value="FN3"/>
    <property type="match status" value="1"/>
</dbReference>
<evidence type="ECO:0000313" key="7">
    <source>
        <dbReference type="Proteomes" id="UP000661435"/>
    </source>
</evidence>
<keyword evidence="7" id="KW-1185">Reference proteome</keyword>
<dbReference type="SMART" id="SM00635">
    <property type="entry name" value="BID_2"/>
    <property type="match status" value="2"/>
</dbReference>
<accession>A0A8J6JFF8</accession>
<feature type="domain" description="SLH" evidence="5">
    <location>
        <begin position="1425"/>
        <end position="1485"/>
    </location>
</feature>
<dbReference type="Gene3D" id="2.60.40.10">
    <property type="entry name" value="Immunoglobulins"/>
    <property type="match status" value="1"/>
</dbReference>
<name>A0A8J6JFF8_9FIRM</name>
<dbReference type="CDD" id="cd00063">
    <property type="entry name" value="FN3"/>
    <property type="match status" value="1"/>
</dbReference>